<evidence type="ECO:0000256" key="8">
    <source>
        <dbReference type="SAM" id="Phobius"/>
    </source>
</evidence>
<comment type="similarity">
    <text evidence="2 7">Belongs to the sodium:solute symporter (SSF) (TC 2.A.21) family.</text>
</comment>
<dbReference type="CDD" id="cd11476">
    <property type="entry name" value="SLC5sbd_DUR3"/>
    <property type="match status" value="1"/>
</dbReference>
<protein>
    <submittedName>
        <fullName evidence="9">BA75_05207T0</fullName>
    </submittedName>
</protein>
<evidence type="ECO:0000256" key="5">
    <source>
        <dbReference type="ARBA" id="ARBA00022989"/>
    </source>
</evidence>
<comment type="subcellular location">
    <subcellularLocation>
        <location evidence="1">Membrane</location>
        <topology evidence="1">Multi-pass membrane protein</topology>
    </subcellularLocation>
</comment>
<dbReference type="GO" id="GO:0015489">
    <property type="term" value="F:putrescine transmembrane transporter activity"/>
    <property type="evidence" value="ECO:0007669"/>
    <property type="project" value="TreeGrafter"/>
</dbReference>
<dbReference type="Gene3D" id="1.20.1730.10">
    <property type="entry name" value="Sodium/glucose cotransporter"/>
    <property type="match status" value="1"/>
</dbReference>
<dbReference type="InterPro" id="IPR038377">
    <property type="entry name" value="Na/Glc_symporter_sf"/>
</dbReference>
<keyword evidence="3" id="KW-0813">Transport</keyword>
<feature type="transmembrane region" description="Helical" evidence="8">
    <location>
        <begin position="200"/>
        <end position="217"/>
    </location>
</feature>
<evidence type="ECO:0000256" key="7">
    <source>
        <dbReference type="RuleBase" id="RU362091"/>
    </source>
</evidence>
<name>A0A1B2JIS4_PICPA</name>
<dbReference type="AlphaFoldDB" id="A0A1B2JIS4"/>
<keyword evidence="10" id="KW-1185">Reference proteome</keyword>
<dbReference type="GO" id="GO:0005886">
    <property type="term" value="C:plasma membrane"/>
    <property type="evidence" value="ECO:0007669"/>
    <property type="project" value="TreeGrafter"/>
</dbReference>
<dbReference type="PANTHER" id="PTHR46154">
    <property type="match status" value="1"/>
</dbReference>
<feature type="transmembrane region" description="Helical" evidence="8">
    <location>
        <begin position="129"/>
        <end position="153"/>
    </location>
</feature>
<dbReference type="InterPro" id="IPR001734">
    <property type="entry name" value="Na/solute_symporter"/>
</dbReference>
<dbReference type="GO" id="GO:0015204">
    <property type="term" value="F:urea transmembrane transporter activity"/>
    <property type="evidence" value="ECO:0007669"/>
    <property type="project" value="InterPro"/>
</dbReference>
<evidence type="ECO:0000256" key="3">
    <source>
        <dbReference type="ARBA" id="ARBA00022448"/>
    </source>
</evidence>
<feature type="transmembrane region" description="Helical" evidence="8">
    <location>
        <begin position="56"/>
        <end position="78"/>
    </location>
</feature>
<evidence type="ECO:0000313" key="10">
    <source>
        <dbReference type="Proteomes" id="UP000094565"/>
    </source>
</evidence>
<evidence type="ECO:0000256" key="6">
    <source>
        <dbReference type="ARBA" id="ARBA00023136"/>
    </source>
</evidence>
<feature type="transmembrane region" description="Helical" evidence="8">
    <location>
        <begin position="617"/>
        <end position="639"/>
    </location>
</feature>
<proteinExistence type="inferred from homology"/>
<dbReference type="EMBL" id="CP014587">
    <property type="protein sequence ID" value="ANZ77926.1"/>
    <property type="molecule type" value="Genomic_DNA"/>
</dbReference>
<dbReference type="InterPro" id="IPR031155">
    <property type="entry name" value="DUR"/>
</dbReference>
<feature type="transmembrane region" description="Helical" evidence="8">
    <location>
        <begin position="165"/>
        <end position="188"/>
    </location>
</feature>
<keyword evidence="5 8" id="KW-1133">Transmembrane helix</keyword>
<evidence type="ECO:0000256" key="1">
    <source>
        <dbReference type="ARBA" id="ARBA00004141"/>
    </source>
</evidence>
<feature type="transmembrane region" description="Helical" evidence="8">
    <location>
        <begin position="292"/>
        <end position="313"/>
    </location>
</feature>
<dbReference type="PROSITE" id="PS50283">
    <property type="entry name" value="NA_SOLUT_SYMP_3"/>
    <property type="match status" value="1"/>
</dbReference>
<keyword evidence="6 8" id="KW-0472">Membrane</keyword>
<feature type="transmembrane region" description="Helical" evidence="8">
    <location>
        <begin position="491"/>
        <end position="514"/>
    </location>
</feature>
<dbReference type="PANTHER" id="PTHR46154:SF4">
    <property type="entry name" value="UREA ACTIVE TRANSPORTER"/>
    <property type="match status" value="1"/>
</dbReference>
<keyword evidence="4 8" id="KW-0812">Transmembrane</keyword>
<feature type="transmembrane region" description="Helical" evidence="8">
    <location>
        <begin position="352"/>
        <end position="379"/>
    </location>
</feature>
<dbReference type="GO" id="GO:0015606">
    <property type="term" value="F:spermidine transmembrane transporter activity"/>
    <property type="evidence" value="ECO:0007669"/>
    <property type="project" value="TreeGrafter"/>
</dbReference>
<sequence>MAGGIDTPLPQGAGYAVVLGLGFFFSFLMIGITYGLQRYKKEIMTSEEFNTGGRSIGTGLIASAVVSSWTWAATLLTSSTMAYNFGVSGSFFYAAGACVQIVLFSYLAIKAKQRAPECHTYLEIVKARYGTLTHCVFMFFAIATNVLVTAMLLTGTSAVISDLTGMHTVAVCFLMPISVVAYTIVGGLKSTILSDYSHNGALLIIILVFAFTTYAGSDKIGSPTRLWEMVNARSDLFPVEGNAGGNYFTMSSRGGGIFFVINIAGNFGTVFLDNGYWNKAIAASPAAAMPGYVLAGFHWFSIPFLCATTMGLACLALEDLNDPLTPQQVSAGLVLPTAATQLLGKGGAVASLLLVFMAATSALSSELISVSSIFTYDIFKGYLRPRASGKTLLVTSHMSVMAFAMIMSAFSTGLWYAEISMGYLYELMGILISAAVVPASCTLLWKDQNKVAATLSPPLGCALAITGWLVYSKVNFGEVTVDTTFEDMSMLTGNCVALLSPILFVPLFSFIFGFQNFDWRVLKSINRVDEDEEIIEKTEPNVHIDAETGMYPIKSQITNAAEEIALKTGDERLSAEESQLKRSSRIAGFACIVSASSFLILWPMPMYGSRYIFSSQFFTGWVTVGIIWVFSTIGLVLLLPIWEGRHTLYTTFRGIYWDLSGNSHKLKEWQESHPEELHVVQSQISAQVQRHNRVQVIDDLVESDSDRK</sequence>
<dbReference type="Proteomes" id="UP000094565">
    <property type="component" value="Chromosome 4"/>
</dbReference>
<feature type="transmembrane region" description="Helical" evidence="8">
    <location>
        <begin position="391"/>
        <end position="417"/>
    </location>
</feature>
<feature type="transmembrane region" description="Helical" evidence="8">
    <location>
        <begin position="12"/>
        <end position="36"/>
    </location>
</feature>
<dbReference type="OrthoDB" id="6132759at2759"/>
<evidence type="ECO:0000256" key="4">
    <source>
        <dbReference type="ARBA" id="ARBA00022692"/>
    </source>
</evidence>
<feature type="transmembrane region" description="Helical" evidence="8">
    <location>
        <begin position="90"/>
        <end position="109"/>
    </location>
</feature>
<accession>A0A1B2JIS4</accession>
<evidence type="ECO:0000313" key="9">
    <source>
        <dbReference type="EMBL" id="ANZ77926.1"/>
    </source>
</evidence>
<feature type="transmembrane region" description="Helical" evidence="8">
    <location>
        <begin position="254"/>
        <end position="272"/>
    </location>
</feature>
<feature type="transmembrane region" description="Helical" evidence="8">
    <location>
        <begin position="452"/>
        <end position="471"/>
    </location>
</feature>
<evidence type="ECO:0000256" key="2">
    <source>
        <dbReference type="ARBA" id="ARBA00006434"/>
    </source>
</evidence>
<feature type="transmembrane region" description="Helical" evidence="8">
    <location>
        <begin position="423"/>
        <end position="445"/>
    </location>
</feature>
<feature type="transmembrane region" description="Helical" evidence="8">
    <location>
        <begin position="586"/>
        <end position="605"/>
    </location>
</feature>
<organism evidence="9 10">
    <name type="scientific">Komagataella pastoris</name>
    <name type="common">Yeast</name>
    <name type="synonym">Pichia pastoris</name>
    <dbReference type="NCBI Taxonomy" id="4922"/>
    <lineage>
        <taxon>Eukaryota</taxon>
        <taxon>Fungi</taxon>
        <taxon>Dikarya</taxon>
        <taxon>Ascomycota</taxon>
        <taxon>Saccharomycotina</taxon>
        <taxon>Pichiomycetes</taxon>
        <taxon>Pichiales</taxon>
        <taxon>Pichiaceae</taxon>
        <taxon>Komagataella</taxon>
    </lineage>
</organism>
<reference evidence="9 10" key="1">
    <citation type="submission" date="2016-02" db="EMBL/GenBank/DDBJ databases">
        <title>Comparative genomic and transcriptomic foundation for Pichia pastoris.</title>
        <authorList>
            <person name="Love K.R."/>
            <person name="Shah K.A."/>
            <person name="Whittaker C.A."/>
            <person name="Wu J."/>
            <person name="Bartlett M.C."/>
            <person name="Ma D."/>
            <person name="Leeson R.L."/>
            <person name="Priest M."/>
            <person name="Young S.K."/>
            <person name="Love J.C."/>
        </authorList>
    </citation>
    <scope>NUCLEOTIDE SEQUENCE [LARGE SCALE GENOMIC DNA]</scope>
    <source>
        <strain evidence="9 10">ATCC 28485</strain>
    </source>
</reference>
<gene>
    <name evidence="9" type="primary">DUR3</name>
    <name evidence="9" type="ORF">ATY40_BA7505207</name>
</gene>
<dbReference type="NCBIfam" id="TIGR00813">
    <property type="entry name" value="sss"/>
    <property type="match status" value="1"/>
</dbReference>
<dbReference type="Pfam" id="PF00474">
    <property type="entry name" value="SSF"/>
    <property type="match status" value="1"/>
</dbReference>